<dbReference type="GO" id="GO:0006508">
    <property type="term" value="P:proteolysis"/>
    <property type="evidence" value="ECO:0007669"/>
    <property type="project" value="UniProtKB-KW"/>
</dbReference>
<dbReference type="EMBL" id="PGOL01006026">
    <property type="protein sequence ID" value="PKI34260.1"/>
    <property type="molecule type" value="Genomic_DNA"/>
</dbReference>
<proteinExistence type="inferred from homology"/>
<dbReference type="InterPro" id="IPR033124">
    <property type="entry name" value="Ser_caboxypep_his_AS"/>
</dbReference>
<dbReference type="InterPro" id="IPR029058">
    <property type="entry name" value="AB_hydrolase_fold"/>
</dbReference>
<evidence type="ECO:0000256" key="5">
    <source>
        <dbReference type="ARBA" id="ARBA00023180"/>
    </source>
</evidence>
<protein>
    <recommendedName>
        <fullName evidence="8">Serine carboxypeptidase-like 34</fullName>
    </recommendedName>
</protein>
<dbReference type="AlphaFoldDB" id="A0A2I0HS16"/>
<gene>
    <name evidence="6" type="ORF">CRG98_045359</name>
</gene>
<keyword evidence="7" id="KW-1185">Reference proteome</keyword>
<dbReference type="STRING" id="22663.A0A2I0HS16"/>
<dbReference type="InterPro" id="IPR001563">
    <property type="entry name" value="Peptidase_S10"/>
</dbReference>
<evidence type="ECO:0000256" key="1">
    <source>
        <dbReference type="ARBA" id="ARBA00009431"/>
    </source>
</evidence>
<evidence type="ECO:0008006" key="8">
    <source>
        <dbReference type="Google" id="ProtNLM"/>
    </source>
</evidence>
<evidence type="ECO:0000256" key="2">
    <source>
        <dbReference type="ARBA" id="ARBA00022645"/>
    </source>
</evidence>
<comment type="caution">
    <text evidence="6">The sequence shown here is derived from an EMBL/GenBank/DDBJ whole genome shotgun (WGS) entry which is preliminary data.</text>
</comment>
<evidence type="ECO:0000256" key="4">
    <source>
        <dbReference type="ARBA" id="ARBA00022801"/>
    </source>
</evidence>
<evidence type="ECO:0000313" key="7">
    <source>
        <dbReference type="Proteomes" id="UP000233551"/>
    </source>
</evidence>
<keyword evidence="3" id="KW-0645">Protease</keyword>
<dbReference type="SUPFAM" id="SSF53474">
    <property type="entry name" value="alpha/beta-Hydrolases"/>
    <property type="match status" value="1"/>
</dbReference>
<keyword evidence="2" id="KW-0121">Carboxypeptidase</keyword>
<keyword evidence="5" id="KW-0325">Glycoprotein</keyword>
<accession>A0A2I0HS16</accession>
<dbReference type="GO" id="GO:0004185">
    <property type="term" value="F:serine-type carboxypeptidase activity"/>
    <property type="evidence" value="ECO:0007669"/>
    <property type="project" value="InterPro"/>
</dbReference>
<organism evidence="6 7">
    <name type="scientific">Punica granatum</name>
    <name type="common">Pomegranate</name>
    <dbReference type="NCBI Taxonomy" id="22663"/>
    <lineage>
        <taxon>Eukaryota</taxon>
        <taxon>Viridiplantae</taxon>
        <taxon>Streptophyta</taxon>
        <taxon>Embryophyta</taxon>
        <taxon>Tracheophyta</taxon>
        <taxon>Spermatophyta</taxon>
        <taxon>Magnoliopsida</taxon>
        <taxon>eudicotyledons</taxon>
        <taxon>Gunneridae</taxon>
        <taxon>Pentapetalae</taxon>
        <taxon>rosids</taxon>
        <taxon>malvids</taxon>
        <taxon>Myrtales</taxon>
        <taxon>Lythraceae</taxon>
        <taxon>Punica</taxon>
    </lineage>
</organism>
<dbReference type="PROSITE" id="PS00560">
    <property type="entry name" value="CARBOXYPEPT_SER_HIS"/>
    <property type="match status" value="1"/>
</dbReference>
<evidence type="ECO:0000256" key="3">
    <source>
        <dbReference type="ARBA" id="ARBA00022670"/>
    </source>
</evidence>
<dbReference type="Gene3D" id="3.40.50.1820">
    <property type="entry name" value="alpha/beta hydrolase"/>
    <property type="match status" value="1"/>
</dbReference>
<dbReference type="Proteomes" id="UP000233551">
    <property type="component" value="Unassembled WGS sequence"/>
</dbReference>
<name>A0A2I0HS16_PUNGR</name>
<evidence type="ECO:0000313" key="6">
    <source>
        <dbReference type="EMBL" id="PKI34260.1"/>
    </source>
</evidence>
<reference evidence="6 7" key="1">
    <citation type="submission" date="2017-11" db="EMBL/GenBank/DDBJ databases">
        <title>De-novo sequencing of pomegranate (Punica granatum L.) genome.</title>
        <authorList>
            <person name="Akparov Z."/>
            <person name="Amiraslanov A."/>
            <person name="Hajiyeva S."/>
            <person name="Abbasov M."/>
            <person name="Kaur K."/>
            <person name="Hamwieh A."/>
            <person name="Solovyev V."/>
            <person name="Salamov A."/>
            <person name="Braich B."/>
            <person name="Kosarev P."/>
            <person name="Mahmoud A."/>
            <person name="Hajiyev E."/>
            <person name="Babayeva S."/>
            <person name="Izzatullayeva V."/>
            <person name="Mammadov A."/>
            <person name="Mammadov A."/>
            <person name="Sharifova S."/>
            <person name="Ojaghi J."/>
            <person name="Eynullazada K."/>
            <person name="Bayramov B."/>
            <person name="Abdulazimova A."/>
            <person name="Shahmuradov I."/>
        </authorList>
    </citation>
    <scope>NUCLEOTIDE SEQUENCE [LARGE SCALE GENOMIC DNA]</scope>
    <source>
        <strain evidence="7">cv. AG2017</strain>
        <tissue evidence="6">Leaf</tissue>
    </source>
</reference>
<dbReference type="Pfam" id="PF00450">
    <property type="entry name" value="Peptidase_S10"/>
    <property type="match status" value="1"/>
</dbReference>
<keyword evidence="4" id="KW-0378">Hydrolase</keyword>
<sequence length="111" mass="12667">MWQEAPQSVLPVIEKLRAAGLRIWIYSGDTDGRVPVTSTRYSLKKLGLKTIEEWTPWYNHQQVGGWAEIYEGLTFVTIRNAGHQVPTFSPKSSLQLIRHYLANKKLPASPF</sequence>
<comment type="similarity">
    <text evidence="1">Belongs to the peptidase S10 family.</text>
</comment>